<evidence type="ECO:0000313" key="4">
    <source>
        <dbReference type="Proteomes" id="UP000308768"/>
    </source>
</evidence>
<protein>
    <submittedName>
        <fullName evidence="3">Uncharacterized protein</fullName>
    </submittedName>
</protein>
<gene>
    <name evidence="3" type="ORF">B0A49_08380</name>
</gene>
<feature type="coiled-coil region" evidence="1">
    <location>
        <begin position="71"/>
        <end position="119"/>
    </location>
</feature>
<evidence type="ECO:0000256" key="2">
    <source>
        <dbReference type="SAM" id="MobiDB-lite"/>
    </source>
</evidence>
<dbReference type="AlphaFoldDB" id="A0A4U0XI82"/>
<proteinExistence type="predicted"/>
<sequence length="224" mass="25633">MSGRPKKLATRATQSSQEDIGTDVDMQDEVEAVDVTRASSRARKPSQKARESEAMGLVNIAEVLGSLQGQMKQLLEANKRTDEANKRSEEANRQLREENKELKDMIKGLKMDIENMKAYSPYWGQSLASQSQPQSYASVAQSVYAAAIALHPSLKERYFDENWKHIPTYIEPTKRKIFKLWEKFYQPCEEDVASDDDLGIPAAYEEASRRQQHYKRRVEAVSER</sequence>
<evidence type="ECO:0000256" key="1">
    <source>
        <dbReference type="SAM" id="Coils"/>
    </source>
</evidence>
<feature type="region of interest" description="Disordered" evidence="2">
    <location>
        <begin position="1"/>
        <end position="27"/>
    </location>
</feature>
<reference evidence="3 4" key="1">
    <citation type="submission" date="2017-03" db="EMBL/GenBank/DDBJ databases">
        <title>Genomes of endolithic fungi from Antarctica.</title>
        <authorList>
            <person name="Coleine C."/>
            <person name="Masonjones S."/>
            <person name="Stajich J.E."/>
        </authorList>
    </citation>
    <scope>NUCLEOTIDE SEQUENCE [LARGE SCALE GENOMIC DNA]</scope>
    <source>
        <strain evidence="3 4">CCFEE 5187</strain>
    </source>
</reference>
<name>A0A4U0XI82_9PEZI</name>
<keyword evidence="1" id="KW-0175">Coiled coil</keyword>
<comment type="caution">
    <text evidence="3">The sequence shown here is derived from an EMBL/GenBank/DDBJ whole genome shotgun (WGS) entry which is preliminary data.</text>
</comment>
<organism evidence="3 4">
    <name type="scientific">Cryomyces minteri</name>
    <dbReference type="NCBI Taxonomy" id="331657"/>
    <lineage>
        <taxon>Eukaryota</taxon>
        <taxon>Fungi</taxon>
        <taxon>Dikarya</taxon>
        <taxon>Ascomycota</taxon>
        <taxon>Pezizomycotina</taxon>
        <taxon>Dothideomycetes</taxon>
        <taxon>Dothideomycetes incertae sedis</taxon>
        <taxon>Cryomyces</taxon>
    </lineage>
</organism>
<evidence type="ECO:0000313" key="3">
    <source>
        <dbReference type="EMBL" id="TKA76770.1"/>
    </source>
</evidence>
<dbReference type="EMBL" id="NAJN01000221">
    <property type="protein sequence ID" value="TKA76770.1"/>
    <property type="molecule type" value="Genomic_DNA"/>
</dbReference>
<dbReference type="Proteomes" id="UP000308768">
    <property type="component" value="Unassembled WGS sequence"/>
</dbReference>
<keyword evidence="4" id="KW-1185">Reference proteome</keyword>
<accession>A0A4U0XI82</accession>